<evidence type="ECO:0000256" key="5">
    <source>
        <dbReference type="ARBA" id="ARBA00023141"/>
    </source>
</evidence>
<evidence type="ECO:0000256" key="3">
    <source>
        <dbReference type="ARBA" id="ARBA00022605"/>
    </source>
</evidence>
<dbReference type="RefSeq" id="WP_139631374.1">
    <property type="nucleotide sequence ID" value="NZ_VDLX02000005.1"/>
</dbReference>
<protein>
    <recommendedName>
        <fullName evidence="8">Tryptophan synthase alpha chain</fullName>
        <ecNumber evidence="8">4.2.1.20</ecNumber>
    </recommendedName>
</protein>
<accession>A0A5C4WN62</accession>
<dbReference type="SUPFAM" id="SSF51366">
    <property type="entry name" value="Ribulose-phoshate binding barrel"/>
    <property type="match status" value="1"/>
</dbReference>
<dbReference type="PANTHER" id="PTHR43406:SF1">
    <property type="entry name" value="TRYPTOPHAN SYNTHASE ALPHA CHAIN, CHLOROPLASTIC"/>
    <property type="match status" value="1"/>
</dbReference>
<comment type="catalytic activity">
    <reaction evidence="7 8">
        <text>(1S,2R)-1-C-(indol-3-yl)glycerol 3-phosphate + L-serine = D-glyceraldehyde 3-phosphate + L-tryptophan + H2O</text>
        <dbReference type="Rhea" id="RHEA:10532"/>
        <dbReference type="ChEBI" id="CHEBI:15377"/>
        <dbReference type="ChEBI" id="CHEBI:33384"/>
        <dbReference type="ChEBI" id="CHEBI:57912"/>
        <dbReference type="ChEBI" id="CHEBI:58866"/>
        <dbReference type="ChEBI" id="CHEBI:59776"/>
        <dbReference type="EC" id="4.2.1.20"/>
    </reaction>
</comment>
<organism evidence="10 11">
    <name type="scientific">Nonomuraea phyllanthi</name>
    <dbReference type="NCBI Taxonomy" id="2219224"/>
    <lineage>
        <taxon>Bacteria</taxon>
        <taxon>Bacillati</taxon>
        <taxon>Actinomycetota</taxon>
        <taxon>Actinomycetes</taxon>
        <taxon>Streptosporangiales</taxon>
        <taxon>Streptosporangiaceae</taxon>
        <taxon>Nonomuraea</taxon>
    </lineage>
</organism>
<keyword evidence="3 8" id="KW-0028">Amino-acid biosynthesis</keyword>
<dbReference type="PANTHER" id="PTHR43406">
    <property type="entry name" value="TRYPTOPHAN SYNTHASE, ALPHA CHAIN"/>
    <property type="match status" value="1"/>
</dbReference>
<evidence type="ECO:0000256" key="8">
    <source>
        <dbReference type="HAMAP-Rule" id="MF_00131"/>
    </source>
</evidence>
<dbReference type="OrthoDB" id="9804578at2"/>
<dbReference type="EC" id="4.2.1.20" evidence="8"/>
<gene>
    <name evidence="8 10" type="primary">trpA</name>
    <name evidence="10" type="ORF">FH608_016565</name>
</gene>
<dbReference type="HAMAP" id="MF_00131">
    <property type="entry name" value="Trp_synth_alpha"/>
    <property type="match status" value="1"/>
</dbReference>
<evidence type="ECO:0000313" key="11">
    <source>
        <dbReference type="Proteomes" id="UP000312512"/>
    </source>
</evidence>
<keyword evidence="5 8" id="KW-0057">Aromatic amino acid biosynthesis</keyword>
<evidence type="ECO:0000256" key="2">
    <source>
        <dbReference type="ARBA" id="ARBA00011270"/>
    </source>
</evidence>
<proteinExistence type="inferred from homology"/>
<name>A0A5C4WN62_9ACTN</name>
<comment type="similarity">
    <text evidence="8 9">Belongs to the TrpA family.</text>
</comment>
<feature type="active site" description="Proton acceptor" evidence="8">
    <location>
        <position position="54"/>
    </location>
</feature>
<evidence type="ECO:0000256" key="9">
    <source>
        <dbReference type="RuleBase" id="RU003662"/>
    </source>
</evidence>
<evidence type="ECO:0000256" key="4">
    <source>
        <dbReference type="ARBA" id="ARBA00022822"/>
    </source>
</evidence>
<dbReference type="InterPro" id="IPR013785">
    <property type="entry name" value="Aldolase_TIM"/>
</dbReference>
<comment type="pathway">
    <text evidence="1 8">Amino-acid biosynthesis; L-tryptophan biosynthesis; L-tryptophan from chorismate: step 5/5.</text>
</comment>
<dbReference type="GO" id="GO:0004834">
    <property type="term" value="F:tryptophan synthase activity"/>
    <property type="evidence" value="ECO:0007669"/>
    <property type="project" value="UniProtKB-UniRule"/>
</dbReference>
<dbReference type="EMBL" id="VDLX02000005">
    <property type="protein sequence ID" value="KAB8194782.1"/>
    <property type="molecule type" value="Genomic_DNA"/>
</dbReference>
<comment type="function">
    <text evidence="8">The alpha subunit is responsible for the aldol cleavage of indoleglycerol phosphate to indole and glyceraldehyde 3-phosphate.</text>
</comment>
<dbReference type="GO" id="GO:0005829">
    <property type="term" value="C:cytosol"/>
    <property type="evidence" value="ECO:0007669"/>
    <property type="project" value="TreeGrafter"/>
</dbReference>
<dbReference type="Proteomes" id="UP000312512">
    <property type="component" value="Unassembled WGS sequence"/>
</dbReference>
<dbReference type="AlphaFoldDB" id="A0A5C4WN62"/>
<evidence type="ECO:0000256" key="6">
    <source>
        <dbReference type="ARBA" id="ARBA00023239"/>
    </source>
</evidence>
<dbReference type="Pfam" id="PF00290">
    <property type="entry name" value="Trp_syntA"/>
    <property type="match status" value="1"/>
</dbReference>
<dbReference type="NCBIfam" id="TIGR00262">
    <property type="entry name" value="trpA"/>
    <property type="match status" value="1"/>
</dbReference>
<sequence>MTHPTLAAGQVERHLRARRDTGRRLLMPYVTGGITPGWTDYLKAFAAAGADAIEVGLPFSDPTLDGVTIQQAGDTALARGANTRRILADLSEVRDLGVPLVVSTYYNLVLHDGPEAFCAALRRAGAGGLIVPDLPVHEADELVDAAAAAGIEPALLASPATPQPRLAEIASRSRGFIYAVSLMGTTGERAALAASAAGLTERIRHVTDRPVLLGFGISTPDQAREAGRYADGVVVGAAVMRRVLDGAGPEDLRAFVATLRQALDQE</sequence>
<evidence type="ECO:0000256" key="7">
    <source>
        <dbReference type="ARBA" id="ARBA00049047"/>
    </source>
</evidence>
<reference evidence="10 11" key="1">
    <citation type="submission" date="2019-10" db="EMBL/GenBank/DDBJ databases">
        <title>Nonomuraea sp. nov., isolated from Phyllanthus amarus.</title>
        <authorList>
            <person name="Klykleung N."/>
            <person name="Tanasupawat S."/>
        </authorList>
    </citation>
    <scope>NUCLEOTIDE SEQUENCE [LARGE SCALE GENOMIC DNA]</scope>
    <source>
        <strain evidence="10 11">PA1-10</strain>
    </source>
</reference>
<keyword evidence="11" id="KW-1185">Reference proteome</keyword>
<dbReference type="Gene3D" id="3.20.20.70">
    <property type="entry name" value="Aldolase class I"/>
    <property type="match status" value="1"/>
</dbReference>
<comment type="caution">
    <text evidence="10">The sequence shown here is derived from an EMBL/GenBank/DDBJ whole genome shotgun (WGS) entry which is preliminary data.</text>
</comment>
<keyword evidence="6 8" id="KW-0456">Lyase</keyword>
<evidence type="ECO:0000313" key="10">
    <source>
        <dbReference type="EMBL" id="KAB8194782.1"/>
    </source>
</evidence>
<dbReference type="CDD" id="cd04724">
    <property type="entry name" value="Tryptophan_synthase_alpha"/>
    <property type="match status" value="1"/>
</dbReference>
<dbReference type="UniPathway" id="UPA00035">
    <property type="reaction ID" value="UER00044"/>
</dbReference>
<evidence type="ECO:0000256" key="1">
    <source>
        <dbReference type="ARBA" id="ARBA00004733"/>
    </source>
</evidence>
<feature type="active site" description="Proton acceptor" evidence="8">
    <location>
        <position position="65"/>
    </location>
</feature>
<keyword evidence="4 8" id="KW-0822">Tryptophan biosynthesis</keyword>
<dbReference type="InterPro" id="IPR011060">
    <property type="entry name" value="RibuloseP-bd_barrel"/>
</dbReference>
<comment type="subunit">
    <text evidence="2 8">Tetramer of two alpha and two beta chains.</text>
</comment>
<dbReference type="InterPro" id="IPR002028">
    <property type="entry name" value="Trp_synthase_suA"/>
</dbReference>